<protein>
    <submittedName>
        <fullName evidence="1">Zinc-ribbon domain protein</fullName>
    </submittedName>
</protein>
<reference evidence="1" key="1">
    <citation type="journal article" date="2021" name="Proc. Natl. Acad. Sci. U.S.A.">
        <title>A Catalog of Tens of Thousands of Viruses from Human Metagenomes Reveals Hidden Associations with Chronic Diseases.</title>
        <authorList>
            <person name="Tisza M.J."/>
            <person name="Buck C.B."/>
        </authorList>
    </citation>
    <scope>NUCLEOTIDE SEQUENCE</scope>
    <source>
        <strain evidence="1">Cttpk5</strain>
    </source>
</reference>
<dbReference type="EMBL" id="BK015174">
    <property type="protein sequence ID" value="DAD94167.1"/>
    <property type="molecule type" value="Genomic_DNA"/>
</dbReference>
<accession>A0A8S5NII8</accession>
<evidence type="ECO:0000313" key="1">
    <source>
        <dbReference type="EMBL" id="DAD94167.1"/>
    </source>
</evidence>
<name>A0A8S5NII8_9CAUD</name>
<sequence length="254" mass="28172">MAKATAYCKCETCGTEFTRTTNKGLRAEADSWALWAADHYTECPVCYAKRMRSEKPKNPITALVGLDVLNAQIVISITGNTRPVKDALKSLGYRWDVPFETGLSGILDTGTRFNSCWSKELPAPKYTTAKEFSEAVSSAVSDAIRSLKEIIPELEVKNSFTQMDHMLFCDMAKHLAEDDAAVASAIAALEKPERPVCYPAGRWNGKFYGRPGNWRIYLDNTETSISDEDVSAIKNYKSALAAYKEKVEEITNAN</sequence>
<organism evidence="1">
    <name type="scientific">Siphoviridae sp. cttpk5</name>
    <dbReference type="NCBI Taxonomy" id="2826496"/>
    <lineage>
        <taxon>Viruses</taxon>
        <taxon>Duplodnaviria</taxon>
        <taxon>Heunggongvirae</taxon>
        <taxon>Uroviricota</taxon>
        <taxon>Caudoviricetes</taxon>
    </lineage>
</organism>
<proteinExistence type="predicted"/>